<evidence type="ECO:0000313" key="2">
    <source>
        <dbReference type="EMBL" id="RLE49007.1"/>
    </source>
</evidence>
<dbReference type="InterPro" id="IPR007159">
    <property type="entry name" value="SpoVT-AbrB_dom"/>
</dbReference>
<dbReference type="NCBIfam" id="TIGR01439">
    <property type="entry name" value="lp_hng_hel_AbrB"/>
    <property type="match status" value="1"/>
</dbReference>
<dbReference type="AlphaFoldDB" id="A0A497EP31"/>
<dbReference type="SMART" id="SM00966">
    <property type="entry name" value="SpoVT_AbrB"/>
    <property type="match status" value="1"/>
</dbReference>
<dbReference type="Gene3D" id="2.10.260.10">
    <property type="match status" value="1"/>
</dbReference>
<dbReference type="Proteomes" id="UP000272051">
    <property type="component" value="Unassembled WGS sequence"/>
</dbReference>
<protein>
    <submittedName>
        <fullName evidence="2">AbrB family transcriptional regulator</fullName>
    </submittedName>
</protein>
<organism evidence="2 3">
    <name type="scientific">Thermoproteota archaeon</name>
    <dbReference type="NCBI Taxonomy" id="2056631"/>
    <lineage>
        <taxon>Archaea</taxon>
        <taxon>Thermoproteota</taxon>
    </lineage>
</organism>
<dbReference type="Pfam" id="PF04014">
    <property type="entry name" value="MazE_antitoxin"/>
    <property type="match status" value="1"/>
</dbReference>
<accession>A0A497EP31</accession>
<dbReference type="PROSITE" id="PS51740">
    <property type="entry name" value="SPOVT_ABRB"/>
    <property type="match status" value="1"/>
</dbReference>
<gene>
    <name evidence="2" type="ORF">DRJ33_08595</name>
</gene>
<dbReference type="GO" id="GO:0003677">
    <property type="term" value="F:DNA binding"/>
    <property type="evidence" value="ECO:0007669"/>
    <property type="project" value="InterPro"/>
</dbReference>
<name>A0A497EP31_9CREN</name>
<sequence length="88" mass="9798">MIGMAYEVKVTRQGQVTIPKALRDKYGIGEGDKVIYVDLGCYMAVLPVPKDPVKALAELKIRVGESVHEMKEEALKTALKLVEEKHET</sequence>
<dbReference type="EMBL" id="QMQX01000229">
    <property type="protein sequence ID" value="RLE49007.1"/>
    <property type="molecule type" value="Genomic_DNA"/>
</dbReference>
<reference evidence="2 3" key="1">
    <citation type="submission" date="2018-06" db="EMBL/GenBank/DDBJ databases">
        <title>Extensive metabolic versatility and redundancy in microbially diverse, dynamic hydrothermal sediments.</title>
        <authorList>
            <person name="Dombrowski N."/>
            <person name="Teske A."/>
            <person name="Baker B.J."/>
        </authorList>
    </citation>
    <scope>NUCLEOTIDE SEQUENCE [LARGE SCALE GENOMIC DNA]</scope>
    <source>
        <strain evidence="2">B34_G17</strain>
    </source>
</reference>
<dbReference type="SUPFAM" id="SSF89447">
    <property type="entry name" value="AbrB/MazE/MraZ-like"/>
    <property type="match status" value="1"/>
</dbReference>
<proteinExistence type="predicted"/>
<feature type="domain" description="SpoVT-AbrB" evidence="1">
    <location>
        <begin position="5"/>
        <end position="49"/>
    </location>
</feature>
<evidence type="ECO:0000259" key="1">
    <source>
        <dbReference type="PROSITE" id="PS51740"/>
    </source>
</evidence>
<comment type="caution">
    <text evidence="2">The sequence shown here is derived from an EMBL/GenBank/DDBJ whole genome shotgun (WGS) entry which is preliminary data.</text>
</comment>
<evidence type="ECO:0000313" key="3">
    <source>
        <dbReference type="Proteomes" id="UP000272051"/>
    </source>
</evidence>
<dbReference type="InterPro" id="IPR037914">
    <property type="entry name" value="SpoVT-AbrB_sf"/>
</dbReference>